<organism evidence="4 5">
    <name type="scientific">Malassezia brasiliensis</name>
    <dbReference type="NCBI Taxonomy" id="1821822"/>
    <lineage>
        <taxon>Eukaryota</taxon>
        <taxon>Fungi</taxon>
        <taxon>Dikarya</taxon>
        <taxon>Basidiomycota</taxon>
        <taxon>Ustilaginomycotina</taxon>
        <taxon>Malasseziomycetes</taxon>
        <taxon>Malasseziales</taxon>
        <taxon>Malasseziaceae</taxon>
        <taxon>Malassezia</taxon>
    </lineage>
</organism>
<dbReference type="FunFam" id="2.130.10.10:FF:000102">
    <property type="entry name" value="Actin-interacting protein 1"/>
    <property type="match status" value="1"/>
</dbReference>
<name>A0AAF0INW3_9BASI</name>
<keyword evidence="1" id="KW-0853">WD repeat</keyword>
<evidence type="ECO:0000256" key="2">
    <source>
        <dbReference type="ARBA" id="ARBA00022737"/>
    </source>
</evidence>
<proteinExistence type="predicted"/>
<dbReference type="Pfam" id="PF12894">
    <property type="entry name" value="ANAPC4_WD40"/>
    <property type="match status" value="1"/>
</dbReference>
<dbReference type="GO" id="GO:0051015">
    <property type="term" value="F:actin filament binding"/>
    <property type="evidence" value="ECO:0007669"/>
    <property type="project" value="TreeGrafter"/>
</dbReference>
<dbReference type="Proteomes" id="UP001216638">
    <property type="component" value="Chromosome 2"/>
</dbReference>
<dbReference type="SMART" id="SM00320">
    <property type="entry name" value="WD40"/>
    <property type="match status" value="10"/>
</dbReference>
<keyword evidence="5" id="KW-1185">Reference proteome</keyword>
<dbReference type="Pfam" id="PF00400">
    <property type="entry name" value="WD40"/>
    <property type="match status" value="3"/>
</dbReference>
<dbReference type="InterPro" id="IPR024977">
    <property type="entry name" value="Apc4-like_WD40_dom"/>
</dbReference>
<evidence type="ECO:0000313" key="4">
    <source>
        <dbReference type="EMBL" id="WFC95564.1"/>
    </source>
</evidence>
<gene>
    <name evidence="4" type="primary">AIP1</name>
    <name evidence="4" type="ORF">MBRA1_002213</name>
</gene>
<keyword evidence="2" id="KW-0677">Repeat</keyword>
<dbReference type="AlphaFoldDB" id="A0AAF0INW3"/>
<dbReference type="EMBL" id="CP119952">
    <property type="protein sequence ID" value="WFC95564.1"/>
    <property type="molecule type" value="Genomic_DNA"/>
</dbReference>
<dbReference type="InterPro" id="IPR015943">
    <property type="entry name" value="WD40/YVTN_repeat-like_dom_sf"/>
</dbReference>
<dbReference type="InterPro" id="IPR036322">
    <property type="entry name" value="WD40_repeat_dom_sf"/>
</dbReference>
<reference evidence="4" key="1">
    <citation type="submission" date="2023-03" db="EMBL/GenBank/DDBJ databases">
        <title>Mating type loci evolution in Malassezia.</title>
        <authorList>
            <person name="Coelho M.A."/>
        </authorList>
    </citation>
    <scope>NUCLEOTIDE SEQUENCE</scope>
    <source>
        <strain evidence="4">CBS 14135</strain>
    </source>
</reference>
<feature type="domain" description="Anaphase-promoting complex subunit 4-like WD40" evidence="3">
    <location>
        <begin position="459"/>
        <end position="538"/>
    </location>
</feature>
<dbReference type="SUPFAM" id="SSF50978">
    <property type="entry name" value="WD40 repeat-like"/>
    <property type="match status" value="2"/>
</dbReference>
<dbReference type="InterPro" id="IPR001680">
    <property type="entry name" value="WD40_rpt"/>
</dbReference>
<protein>
    <submittedName>
        <fullName evidence="4">WD40 repeat-like protein</fullName>
    </submittedName>
</protein>
<dbReference type="GO" id="GO:0030042">
    <property type="term" value="P:actin filament depolymerization"/>
    <property type="evidence" value="ECO:0007669"/>
    <property type="project" value="TreeGrafter"/>
</dbReference>
<evidence type="ECO:0000256" key="1">
    <source>
        <dbReference type="ARBA" id="ARBA00022574"/>
    </source>
</evidence>
<evidence type="ECO:0000259" key="3">
    <source>
        <dbReference type="Pfam" id="PF12894"/>
    </source>
</evidence>
<dbReference type="GO" id="GO:0030864">
    <property type="term" value="C:cortical actin cytoskeleton"/>
    <property type="evidence" value="ECO:0007669"/>
    <property type="project" value="TreeGrafter"/>
</dbReference>
<accession>A0AAF0INW3</accession>
<dbReference type="PANTHER" id="PTHR19856">
    <property type="entry name" value="WD-REPEATCONTAINING PROTEIN WDR1"/>
    <property type="match status" value="1"/>
</dbReference>
<dbReference type="PANTHER" id="PTHR19856:SF0">
    <property type="entry name" value="WD REPEAT-CONTAINING PROTEIN 1"/>
    <property type="match status" value="1"/>
</dbReference>
<dbReference type="Gene3D" id="2.130.10.10">
    <property type="entry name" value="YVTN repeat-like/Quinoprotein amine dehydrogenase"/>
    <property type="match status" value="2"/>
</dbReference>
<sequence length="603" mass="63075">MSLHPTAVYAANPSVTRGSSTKLDASPDGKKVVYAQGRTVFFRDLDDPRATLVYAEHTQPVTVARISPSGYYAASADISGSVRVWDLASGERILKLQTQALNGKVSDLAWDGESKRIIVVGEGRERFAHAFMFDSGSSVGEISGHSKPMNAVAIRHQRPFRAVTAGDDTHLVFFTGVPFKFNKTLSGHTRFVQDVAYAKDGTTFASVGSDGQLLLYDGTSGETKHTVTHAHAGTVYAVRFAPDSAHVVTAGADGLVKVWRTADAELVASFDAKTQAANKVDAQQVGVVWAQPGVVVSIGLEGVLYVLDVDVAAGSLQLRAPLVGPTKGVSSLVYAAQTDMVGVGSYDGRVYTYRRDGGASSLPQASGAPSVVGVGAERDDGEMYAIALDDTVGRIARDAPRVALTAQPRGLAVCGAAQYVVSERGVDVVEGTTVTHRSAAQLGAHDPTAIAATSAGDALVAIGTADAQVRLYTRNWDEVATLTNGRSPITALAFSPDGTLLAAGESSGKILVYDMAQLSVRLTQWVFHSARIAALAWSASGEHCASASLDTHVYVWSVARPMKQASFKNAHAGGATGVAWLDGATLATSGADGVVRQFAVTLP</sequence>
<evidence type="ECO:0000313" key="5">
    <source>
        <dbReference type="Proteomes" id="UP001216638"/>
    </source>
</evidence>